<keyword evidence="2" id="KW-1185">Reference proteome</keyword>
<proteinExistence type="predicted"/>
<dbReference type="AlphaFoldDB" id="A0AAV2G4H9"/>
<organism evidence="1 2">
    <name type="scientific">Linum trigynum</name>
    <dbReference type="NCBI Taxonomy" id="586398"/>
    <lineage>
        <taxon>Eukaryota</taxon>
        <taxon>Viridiplantae</taxon>
        <taxon>Streptophyta</taxon>
        <taxon>Embryophyta</taxon>
        <taxon>Tracheophyta</taxon>
        <taxon>Spermatophyta</taxon>
        <taxon>Magnoliopsida</taxon>
        <taxon>eudicotyledons</taxon>
        <taxon>Gunneridae</taxon>
        <taxon>Pentapetalae</taxon>
        <taxon>rosids</taxon>
        <taxon>fabids</taxon>
        <taxon>Malpighiales</taxon>
        <taxon>Linaceae</taxon>
        <taxon>Linum</taxon>
    </lineage>
</organism>
<dbReference type="EMBL" id="OZ034821">
    <property type="protein sequence ID" value="CAL1405524.1"/>
    <property type="molecule type" value="Genomic_DNA"/>
</dbReference>
<reference evidence="1 2" key="1">
    <citation type="submission" date="2024-04" db="EMBL/GenBank/DDBJ databases">
        <authorList>
            <person name="Fracassetti M."/>
        </authorList>
    </citation>
    <scope>NUCLEOTIDE SEQUENCE [LARGE SCALE GENOMIC DNA]</scope>
</reference>
<evidence type="ECO:0000313" key="1">
    <source>
        <dbReference type="EMBL" id="CAL1405524.1"/>
    </source>
</evidence>
<dbReference type="Proteomes" id="UP001497516">
    <property type="component" value="Chromosome 8"/>
</dbReference>
<gene>
    <name evidence="1" type="ORF">LTRI10_LOCUS45306</name>
</gene>
<accession>A0AAV2G4H9</accession>
<name>A0AAV2G4H9_9ROSI</name>
<sequence length="71" mass="7915">MLPKKVVWVNPNQLDEVMTEVEQLELAPNNNLNPEAEAINLNLLEIEGIPNRKVVSSAGRTQEFMTTGLRG</sequence>
<evidence type="ECO:0000313" key="2">
    <source>
        <dbReference type="Proteomes" id="UP001497516"/>
    </source>
</evidence>
<protein>
    <submittedName>
        <fullName evidence="1">Uncharacterized protein</fullName>
    </submittedName>
</protein>